<organism evidence="2 3">
    <name type="scientific">Plasmopara halstedii</name>
    <name type="common">Downy mildew of sunflower</name>
    <dbReference type="NCBI Taxonomy" id="4781"/>
    <lineage>
        <taxon>Eukaryota</taxon>
        <taxon>Sar</taxon>
        <taxon>Stramenopiles</taxon>
        <taxon>Oomycota</taxon>
        <taxon>Peronosporomycetes</taxon>
        <taxon>Peronosporales</taxon>
        <taxon>Peronosporaceae</taxon>
        <taxon>Plasmopara</taxon>
    </lineage>
</organism>
<protein>
    <submittedName>
        <fullName evidence="2">Uncharacterized protein</fullName>
    </submittedName>
</protein>
<dbReference type="EMBL" id="CCYD01000428">
    <property type="protein sequence ID" value="CEG39595.1"/>
    <property type="molecule type" value="Genomic_DNA"/>
</dbReference>
<dbReference type="AlphaFoldDB" id="A0A0N7L4T8"/>
<reference evidence="3" key="1">
    <citation type="submission" date="2014-09" db="EMBL/GenBank/DDBJ databases">
        <authorList>
            <person name="Sharma Rahul"/>
            <person name="Thines Marco"/>
        </authorList>
    </citation>
    <scope>NUCLEOTIDE SEQUENCE [LARGE SCALE GENOMIC DNA]</scope>
</reference>
<evidence type="ECO:0000256" key="1">
    <source>
        <dbReference type="SAM" id="MobiDB-lite"/>
    </source>
</evidence>
<proteinExistence type="predicted"/>
<accession>A0A0N7L4T8</accession>
<evidence type="ECO:0000313" key="2">
    <source>
        <dbReference type="EMBL" id="CEG39595.1"/>
    </source>
</evidence>
<sequence length="53" mass="5766">MLLHDKYSLLMCSPCKAAKFLEGGISMIDCSPSSHRAGTLNTEGKAERVSHNE</sequence>
<evidence type="ECO:0000313" key="3">
    <source>
        <dbReference type="Proteomes" id="UP000054928"/>
    </source>
</evidence>
<keyword evidence="3" id="KW-1185">Reference proteome</keyword>
<dbReference type="RefSeq" id="XP_024575964.1">
    <property type="nucleotide sequence ID" value="XM_024725160.1"/>
</dbReference>
<feature type="compositionally biased region" description="Basic and acidic residues" evidence="1">
    <location>
        <begin position="44"/>
        <end position="53"/>
    </location>
</feature>
<feature type="compositionally biased region" description="Polar residues" evidence="1">
    <location>
        <begin position="32"/>
        <end position="42"/>
    </location>
</feature>
<name>A0A0N7L4T8_PLAHL</name>
<dbReference type="Proteomes" id="UP000054928">
    <property type="component" value="Unassembled WGS sequence"/>
</dbReference>
<feature type="region of interest" description="Disordered" evidence="1">
    <location>
        <begin position="32"/>
        <end position="53"/>
    </location>
</feature>
<dbReference type="GeneID" id="36404889"/>